<dbReference type="AlphaFoldDB" id="A0A3E1R5P8"/>
<dbReference type="RefSeq" id="WP_117180341.1">
    <property type="nucleotide sequence ID" value="NZ_QFZK01000033.1"/>
</dbReference>
<dbReference type="GO" id="GO:0000287">
    <property type="term" value="F:magnesium ion binding"/>
    <property type="evidence" value="ECO:0007669"/>
    <property type="project" value="InterPro"/>
</dbReference>
<name>A0A3E1R5P8_9BURK</name>
<dbReference type="InterPro" id="IPR008278">
    <property type="entry name" value="4-PPantetheinyl_Trfase_dom"/>
</dbReference>
<dbReference type="GO" id="GO:0005829">
    <property type="term" value="C:cytosol"/>
    <property type="evidence" value="ECO:0007669"/>
    <property type="project" value="TreeGrafter"/>
</dbReference>
<dbReference type="Gene3D" id="3.90.470.20">
    <property type="entry name" value="4'-phosphopantetheinyl transferase domain"/>
    <property type="match status" value="2"/>
</dbReference>
<sequence length="264" mass="29722">MRLGLPADEIHLWCAYADTAIDHDTAQHDALRLRYRALLTEAERSQESRFRFAEDAGRYLLTRALVRTVLSRYAPVAPQDWRFETNAQGKPRIANPEALDADLSFNLSHTQGLVVLAVAAGMAVGVDVEYMGCGTSRMEVAAACFSAAEYADLQGLAGAAQNQRFFQYWTLKESYTKARGLGLDIPLQQVSFQHQPPHGVSLSLHPSLRDVAARWAFWQFQPTAQHMVALCAEHQVERVMTPVWKRTIPLQDEAWPMQVERVRT</sequence>
<keyword evidence="6" id="KW-1185">Reference proteome</keyword>
<evidence type="ECO:0000313" key="6">
    <source>
        <dbReference type="Proteomes" id="UP000260665"/>
    </source>
</evidence>
<keyword evidence="2 5" id="KW-0808">Transferase</keyword>
<dbReference type="GO" id="GO:0008897">
    <property type="term" value="F:holo-[acyl-carrier-protein] synthase activity"/>
    <property type="evidence" value="ECO:0007669"/>
    <property type="project" value="InterPro"/>
</dbReference>
<dbReference type="InterPro" id="IPR050559">
    <property type="entry name" value="P-Pant_transferase_sf"/>
</dbReference>
<organism evidence="5 6">
    <name type="scientific">Rhodoferax lacus</name>
    <dbReference type="NCBI Taxonomy" id="2184758"/>
    <lineage>
        <taxon>Bacteria</taxon>
        <taxon>Pseudomonadati</taxon>
        <taxon>Pseudomonadota</taxon>
        <taxon>Betaproteobacteria</taxon>
        <taxon>Burkholderiales</taxon>
        <taxon>Comamonadaceae</taxon>
        <taxon>Rhodoferax</taxon>
    </lineage>
</organism>
<comment type="similarity">
    <text evidence="1">Belongs to the P-Pant transferase superfamily. Gsp/Sfp/HetI/AcpT family.</text>
</comment>
<evidence type="ECO:0000313" key="5">
    <source>
        <dbReference type="EMBL" id="RFO94708.1"/>
    </source>
</evidence>
<reference evidence="5 6" key="1">
    <citation type="submission" date="2018-05" db="EMBL/GenBank/DDBJ databases">
        <title>Rhodoferax soyangensis sp.nov., isolated from an oligotrophic freshwater lake.</title>
        <authorList>
            <person name="Park M."/>
        </authorList>
    </citation>
    <scope>NUCLEOTIDE SEQUENCE [LARGE SCALE GENOMIC DNA]</scope>
    <source>
        <strain evidence="5 6">IMCC26218</strain>
    </source>
</reference>
<dbReference type="Pfam" id="PF22624">
    <property type="entry name" value="AASDHPPT_N"/>
    <property type="match status" value="1"/>
</dbReference>
<dbReference type="InterPro" id="IPR055066">
    <property type="entry name" value="AASDHPPT_N"/>
</dbReference>
<dbReference type="GO" id="GO:0019878">
    <property type="term" value="P:lysine biosynthetic process via aminoadipic acid"/>
    <property type="evidence" value="ECO:0007669"/>
    <property type="project" value="TreeGrafter"/>
</dbReference>
<gene>
    <name evidence="5" type="ORF">DIC66_22050</name>
</gene>
<feature type="domain" description="4'-phosphopantetheinyl transferase" evidence="3">
    <location>
        <begin position="123"/>
        <end position="231"/>
    </location>
</feature>
<protein>
    <submittedName>
        <fullName evidence="5">Phosphopantetheinyl transferase</fullName>
    </submittedName>
</protein>
<dbReference type="SUPFAM" id="SSF56214">
    <property type="entry name" value="4'-phosphopantetheinyl transferase"/>
    <property type="match status" value="2"/>
</dbReference>
<dbReference type="PANTHER" id="PTHR12215:SF10">
    <property type="entry name" value="L-AMINOADIPATE-SEMIALDEHYDE DEHYDROGENASE-PHOSPHOPANTETHEINYL TRANSFERASE"/>
    <property type="match status" value="1"/>
</dbReference>
<dbReference type="PANTHER" id="PTHR12215">
    <property type="entry name" value="PHOSPHOPANTETHEINE TRANSFERASE"/>
    <property type="match status" value="1"/>
</dbReference>
<feature type="domain" description="4'-phosphopantetheinyl transferase N-terminal" evidence="4">
    <location>
        <begin position="37"/>
        <end position="118"/>
    </location>
</feature>
<comment type="caution">
    <text evidence="5">The sequence shown here is derived from an EMBL/GenBank/DDBJ whole genome shotgun (WGS) entry which is preliminary data.</text>
</comment>
<dbReference type="OrthoDB" id="9808281at2"/>
<evidence type="ECO:0000256" key="2">
    <source>
        <dbReference type="ARBA" id="ARBA00022679"/>
    </source>
</evidence>
<dbReference type="Pfam" id="PF01648">
    <property type="entry name" value="ACPS"/>
    <property type="match status" value="1"/>
</dbReference>
<proteinExistence type="inferred from homology"/>
<dbReference type="InterPro" id="IPR037143">
    <property type="entry name" value="4-PPantetheinyl_Trfase_dom_sf"/>
</dbReference>
<dbReference type="EMBL" id="QFZK01000033">
    <property type="protein sequence ID" value="RFO94708.1"/>
    <property type="molecule type" value="Genomic_DNA"/>
</dbReference>
<evidence type="ECO:0000256" key="1">
    <source>
        <dbReference type="ARBA" id="ARBA00010990"/>
    </source>
</evidence>
<accession>A0A3E1R5P8</accession>
<evidence type="ECO:0000259" key="3">
    <source>
        <dbReference type="Pfam" id="PF01648"/>
    </source>
</evidence>
<dbReference type="Proteomes" id="UP000260665">
    <property type="component" value="Unassembled WGS sequence"/>
</dbReference>
<evidence type="ECO:0000259" key="4">
    <source>
        <dbReference type="Pfam" id="PF22624"/>
    </source>
</evidence>